<feature type="compositionally biased region" description="Basic and acidic residues" evidence="1">
    <location>
        <begin position="81"/>
        <end position="92"/>
    </location>
</feature>
<sequence length="216" mass="24777">MDSIPSSAERTRSYRASRTEEQKKKQKEIDRLRMAKKRAEEKERRKKNEEAEMKEVQILDTSKPSSSAQQKRKYRGSISVETRDKLKETDRLRKAKKRANVNAKSGSSEDGPEMDNIEVAILTSGVEITEANCLDSNSSFEDSGTELCSQISSASAQRVQVHRGKATEPEKETRRRSERIRIQNSQLMETAVEEAQRRSMDAVRHYLQRQQQGDDV</sequence>
<reference evidence="2 3" key="1">
    <citation type="submission" date="2015-12" db="EMBL/GenBank/DDBJ databases">
        <title>The genome of Folsomia candida.</title>
        <authorList>
            <person name="Faddeeva A."/>
            <person name="Derks M.F."/>
            <person name="Anvar Y."/>
            <person name="Smit S."/>
            <person name="Van Straalen N."/>
            <person name="Roelofs D."/>
        </authorList>
    </citation>
    <scope>NUCLEOTIDE SEQUENCE [LARGE SCALE GENOMIC DNA]</scope>
    <source>
        <strain evidence="2 3">VU population</strain>
        <tissue evidence="2">Whole body</tissue>
    </source>
</reference>
<feature type="region of interest" description="Disordered" evidence="1">
    <location>
        <begin position="1"/>
        <end position="115"/>
    </location>
</feature>
<comment type="caution">
    <text evidence="2">The sequence shown here is derived from an EMBL/GenBank/DDBJ whole genome shotgun (WGS) entry which is preliminary data.</text>
</comment>
<dbReference type="AlphaFoldDB" id="A0A226DDA7"/>
<feature type="compositionally biased region" description="Basic and acidic residues" evidence="1">
    <location>
        <begin position="9"/>
        <end position="57"/>
    </location>
</feature>
<keyword evidence="3" id="KW-1185">Reference proteome</keyword>
<organism evidence="2 3">
    <name type="scientific">Folsomia candida</name>
    <name type="common">Springtail</name>
    <dbReference type="NCBI Taxonomy" id="158441"/>
    <lineage>
        <taxon>Eukaryota</taxon>
        <taxon>Metazoa</taxon>
        <taxon>Ecdysozoa</taxon>
        <taxon>Arthropoda</taxon>
        <taxon>Hexapoda</taxon>
        <taxon>Collembola</taxon>
        <taxon>Entomobryomorpha</taxon>
        <taxon>Isotomoidea</taxon>
        <taxon>Isotomidae</taxon>
        <taxon>Proisotominae</taxon>
        <taxon>Folsomia</taxon>
    </lineage>
</organism>
<evidence type="ECO:0000256" key="1">
    <source>
        <dbReference type="SAM" id="MobiDB-lite"/>
    </source>
</evidence>
<dbReference type="EMBL" id="LNIX01000024">
    <property type="protein sequence ID" value="OXA42938.1"/>
    <property type="molecule type" value="Genomic_DNA"/>
</dbReference>
<gene>
    <name evidence="2" type="ORF">Fcan01_22356</name>
</gene>
<dbReference type="OrthoDB" id="1728974at2759"/>
<feature type="compositionally biased region" description="Basic and acidic residues" evidence="1">
    <location>
        <begin position="165"/>
        <end position="177"/>
    </location>
</feature>
<name>A0A226DDA7_FOLCA</name>
<evidence type="ECO:0000313" key="3">
    <source>
        <dbReference type="Proteomes" id="UP000198287"/>
    </source>
</evidence>
<evidence type="ECO:0000313" key="2">
    <source>
        <dbReference type="EMBL" id="OXA42938.1"/>
    </source>
</evidence>
<protein>
    <submittedName>
        <fullName evidence="2">Uncharacterized protein</fullName>
    </submittedName>
</protein>
<dbReference type="Proteomes" id="UP000198287">
    <property type="component" value="Unassembled WGS sequence"/>
</dbReference>
<feature type="region of interest" description="Disordered" evidence="1">
    <location>
        <begin position="154"/>
        <end position="177"/>
    </location>
</feature>
<feature type="non-terminal residue" evidence="2">
    <location>
        <position position="216"/>
    </location>
</feature>
<proteinExistence type="predicted"/>
<accession>A0A226DDA7</accession>
<feature type="compositionally biased region" description="Polar residues" evidence="1">
    <location>
        <begin position="59"/>
        <end position="69"/>
    </location>
</feature>